<dbReference type="EMBL" id="BDQK01000005">
    <property type="protein sequence ID" value="GBF79957.1"/>
    <property type="molecule type" value="Genomic_DNA"/>
</dbReference>
<dbReference type="Proteomes" id="UP000287247">
    <property type="component" value="Unassembled WGS sequence"/>
</dbReference>
<dbReference type="AlphaFoldDB" id="A0A401IF83"/>
<keyword evidence="2" id="KW-1185">Reference proteome</keyword>
<organism evidence="1 2">
    <name type="scientific">Aphanothece sacrum FPU1</name>
    <dbReference type="NCBI Taxonomy" id="1920663"/>
    <lineage>
        <taxon>Bacteria</taxon>
        <taxon>Bacillati</taxon>
        <taxon>Cyanobacteriota</taxon>
        <taxon>Cyanophyceae</taxon>
        <taxon>Oscillatoriophycideae</taxon>
        <taxon>Chroococcales</taxon>
        <taxon>Aphanothecaceae</taxon>
        <taxon>Aphanothece</taxon>
    </lineage>
</organism>
<dbReference type="OrthoDB" id="484274at2"/>
<evidence type="ECO:0000313" key="1">
    <source>
        <dbReference type="EMBL" id="GBF79957.1"/>
    </source>
</evidence>
<evidence type="ECO:0000313" key="2">
    <source>
        <dbReference type="Proteomes" id="UP000287247"/>
    </source>
</evidence>
<dbReference type="RefSeq" id="WP_124971996.1">
    <property type="nucleotide sequence ID" value="NZ_BDQK01000005.1"/>
</dbReference>
<sequence length="116" mass="13683">MLTSRKDQKNTVNVTKYLPQLSEAKQLEAEQKKNVLILVENLMEREEATFKMIIDCLYDVGSVNYINKKFKVRPVNRIMRLIARLSKSGFRTIAFYWVKKNSPKIIVDWLLSKVKF</sequence>
<protein>
    <submittedName>
        <fullName evidence="1">Uncharacterized protein</fullName>
    </submittedName>
</protein>
<accession>A0A401IF83</accession>
<name>A0A401IF83_APHSA</name>
<proteinExistence type="predicted"/>
<reference evidence="2" key="1">
    <citation type="submission" date="2017-05" db="EMBL/GenBank/DDBJ databases">
        <title>Physiological properties and genetic analysis related to exopolysaccharide production of fresh-water unicellular cyanobacterium Aphanothece sacrum, Suizenji Nori, that has been cultured as a food source in Japan.</title>
        <authorList>
            <person name="Kanesaki Y."/>
            <person name="Yoshikawa S."/>
            <person name="Ohki K."/>
        </authorList>
    </citation>
    <scope>NUCLEOTIDE SEQUENCE [LARGE SCALE GENOMIC DNA]</scope>
    <source>
        <strain evidence="2">FPU1</strain>
    </source>
</reference>
<gene>
    <name evidence="1" type="ORF">AsFPU1_1357</name>
</gene>
<comment type="caution">
    <text evidence="1">The sequence shown here is derived from an EMBL/GenBank/DDBJ whole genome shotgun (WGS) entry which is preliminary data.</text>
</comment>